<gene>
    <name evidence="3" type="primary">CSON001855</name>
</gene>
<evidence type="ECO:0000313" key="3">
    <source>
        <dbReference type="EMBL" id="SSX17608.1"/>
    </source>
</evidence>
<feature type="region of interest" description="Disordered" evidence="1">
    <location>
        <begin position="376"/>
        <end position="396"/>
    </location>
</feature>
<dbReference type="VEuPathDB" id="VectorBase:CSON001855"/>
<evidence type="ECO:0000256" key="1">
    <source>
        <dbReference type="SAM" id="MobiDB-lite"/>
    </source>
</evidence>
<reference evidence="2" key="1">
    <citation type="submission" date="2018-04" db="EMBL/GenBank/DDBJ databases">
        <authorList>
            <person name="Go L.Y."/>
            <person name="Mitchell J.A."/>
        </authorList>
    </citation>
    <scope>NUCLEOTIDE SEQUENCE</scope>
    <source>
        <tissue evidence="2">Whole organism</tissue>
    </source>
</reference>
<sequence>MELFMNMLNKKFPNMLNHTVYSQSPEFYSNSYNSTVENQYNNIKIEEATQATQYITDMDSLSNNPMLTTASMPIPSRNGNTNPNNRILTDLSEYVFELDTSQSPQLVQDVSYNIGNNTNSGGTMYELQSPPETMLNQTTIWTDLSGPNISVVGKQEPFQMDDSEDIFQVDKADLIQGPTLAELNGDNLYVDLLNIDELIAAEQLSPTGQSLTQLEVLSPFGSENNSAIQSSPVVPVHIFQNQTPITPNNSLQSNPGFYDDLPSSSYKQLDLNVTTTPMHTLNSAAFSPGSHSSNSNSLTLNNSVTPPPNILYQSSTPPNMSNNPGNVGLVQHNPKYTTLHELLLKKDLAIQHRERIRMGQSVPGQHRSALSPKNRLANLQQQQIQQSDFRHQHPRI</sequence>
<protein>
    <submittedName>
        <fullName evidence="3">CSON001855 protein</fullName>
    </submittedName>
</protein>
<reference evidence="3" key="2">
    <citation type="submission" date="2018-07" db="EMBL/GenBank/DDBJ databases">
        <authorList>
            <person name="Quirk P.G."/>
            <person name="Krulwich T.A."/>
        </authorList>
    </citation>
    <scope>NUCLEOTIDE SEQUENCE</scope>
</reference>
<proteinExistence type="predicted"/>
<accession>A0A336LVE1</accession>
<name>A0A336LVE1_CULSO</name>
<dbReference type="EMBL" id="UFQS01000012">
    <property type="protein sequence ID" value="SSW97222.1"/>
    <property type="molecule type" value="Genomic_DNA"/>
</dbReference>
<dbReference type="EMBL" id="UFQT01000012">
    <property type="protein sequence ID" value="SSX17608.1"/>
    <property type="molecule type" value="Genomic_DNA"/>
</dbReference>
<organism evidence="3">
    <name type="scientific">Culicoides sonorensis</name>
    <name type="common">Biting midge</name>
    <dbReference type="NCBI Taxonomy" id="179676"/>
    <lineage>
        <taxon>Eukaryota</taxon>
        <taxon>Metazoa</taxon>
        <taxon>Ecdysozoa</taxon>
        <taxon>Arthropoda</taxon>
        <taxon>Hexapoda</taxon>
        <taxon>Insecta</taxon>
        <taxon>Pterygota</taxon>
        <taxon>Neoptera</taxon>
        <taxon>Endopterygota</taxon>
        <taxon>Diptera</taxon>
        <taxon>Nematocera</taxon>
        <taxon>Chironomoidea</taxon>
        <taxon>Ceratopogonidae</taxon>
        <taxon>Ceratopogoninae</taxon>
        <taxon>Culicoides</taxon>
        <taxon>Monoculicoides</taxon>
    </lineage>
</organism>
<evidence type="ECO:0000313" key="2">
    <source>
        <dbReference type="EMBL" id="SSW97222.1"/>
    </source>
</evidence>
<dbReference type="AlphaFoldDB" id="A0A336LVE1"/>